<dbReference type="AlphaFoldDB" id="A0A830HE88"/>
<comment type="similarity">
    <text evidence="2">Belongs to the staygreen family.</text>
</comment>
<evidence type="ECO:0000256" key="3">
    <source>
        <dbReference type="ARBA" id="ARBA00022528"/>
    </source>
</evidence>
<evidence type="ECO:0000256" key="4">
    <source>
        <dbReference type="ARBA" id="ARBA00022640"/>
    </source>
</evidence>
<comment type="subcellular location">
    <subcellularLocation>
        <location evidence="1">Plastid</location>
        <location evidence="1">Chloroplast</location>
    </subcellularLocation>
</comment>
<keyword evidence="4" id="KW-0934">Plastid</keyword>
<evidence type="ECO:0000259" key="7">
    <source>
        <dbReference type="Pfam" id="PF12638"/>
    </source>
</evidence>
<dbReference type="GO" id="GO:0009507">
    <property type="term" value="C:chloroplast"/>
    <property type="evidence" value="ECO:0007669"/>
    <property type="project" value="UniProtKB-SubCell"/>
</dbReference>
<dbReference type="OrthoDB" id="1931912at2759"/>
<organism evidence="8 9">
    <name type="scientific">Pycnococcus provasolii</name>
    <dbReference type="NCBI Taxonomy" id="41880"/>
    <lineage>
        <taxon>Eukaryota</taxon>
        <taxon>Viridiplantae</taxon>
        <taxon>Chlorophyta</taxon>
        <taxon>Pseudoscourfieldiophyceae</taxon>
        <taxon>Pseudoscourfieldiales</taxon>
        <taxon>Pycnococcaceae</taxon>
        <taxon>Pycnococcus</taxon>
    </lineage>
</organism>
<feature type="compositionally biased region" description="Basic and acidic residues" evidence="6">
    <location>
        <begin position="121"/>
        <end position="131"/>
    </location>
</feature>
<protein>
    <submittedName>
        <fullName evidence="8">Sgr1p protein</fullName>
    </submittedName>
</protein>
<dbReference type="Pfam" id="PF12638">
    <property type="entry name" value="Staygreen"/>
    <property type="match status" value="2"/>
</dbReference>
<feature type="domain" description="Staygreen protein" evidence="7">
    <location>
        <begin position="129"/>
        <end position="195"/>
    </location>
</feature>
<keyword evidence="5" id="KW-0809">Transit peptide</keyword>
<evidence type="ECO:0000313" key="8">
    <source>
        <dbReference type="EMBL" id="GHP05364.1"/>
    </source>
</evidence>
<evidence type="ECO:0000256" key="2">
    <source>
        <dbReference type="ARBA" id="ARBA00009234"/>
    </source>
</evidence>
<evidence type="ECO:0000313" key="9">
    <source>
        <dbReference type="Proteomes" id="UP000660262"/>
    </source>
</evidence>
<dbReference type="PANTHER" id="PTHR31750:SF4">
    <property type="entry name" value="LP06106P"/>
    <property type="match status" value="1"/>
</dbReference>
<keyword evidence="9" id="KW-1185">Reference proteome</keyword>
<accession>A0A830HE88</accession>
<proteinExistence type="inferred from homology"/>
<gene>
    <name evidence="8" type="ORF">PPROV_000411600</name>
</gene>
<evidence type="ECO:0000256" key="5">
    <source>
        <dbReference type="ARBA" id="ARBA00022946"/>
    </source>
</evidence>
<evidence type="ECO:0000256" key="6">
    <source>
        <dbReference type="SAM" id="MobiDB-lite"/>
    </source>
</evidence>
<dbReference type="Proteomes" id="UP000660262">
    <property type="component" value="Unassembled WGS sequence"/>
</dbReference>
<sequence>MVVVMMLPCGTNTVCTTCFSAPRCASGALHLKKTRSCSTHVHARTNEYEQAFRFRRRRRRSNAPLLSATHEPSPLRRTTSMTASRASSTEPSSSSTKTTNNASTAAAAAANAANATAAPAPHEETFFPDHKLRVRRRVHDPSPPSTSTRRCYTLTHNDLTGSLALSIDETPDKAQMKSLGSALLRDAVWGEWRHHVTATPTRAETCENLPLPPHPPTPSRVGSARGMTALAMSATAIPTSITSETSLHLHCTVADSAAWWLPPAVLATLRRWIFAKELPLVLEAIALAEGGMLAEHPHLGTCPIYVHFRHGTADEGASRVEYYGTLDGRRQLGDIVPSWQSSWRHGGVEYGWDNEVLLSDGSAAAAARVAAAAAAGHLVETSKNVITTNIEEQDAEMAHSEM</sequence>
<feature type="compositionally biased region" description="Low complexity" evidence="6">
    <location>
        <begin position="76"/>
        <end position="120"/>
    </location>
</feature>
<reference evidence="8" key="1">
    <citation type="submission" date="2020-10" db="EMBL/GenBank/DDBJ databases">
        <title>Unveiling of a novel bifunctional photoreceptor, Dualchrome1, isolated from a cosmopolitan green alga.</title>
        <authorList>
            <person name="Suzuki S."/>
            <person name="Kawachi M."/>
        </authorList>
    </citation>
    <scope>NUCLEOTIDE SEQUENCE</scope>
    <source>
        <strain evidence="8">NIES 2893</strain>
    </source>
</reference>
<feature type="domain" description="Staygreen protein" evidence="7">
    <location>
        <begin position="243"/>
        <end position="326"/>
    </location>
</feature>
<dbReference type="EMBL" id="BNJQ01000010">
    <property type="protein sequence ID" value="GHP05364.1"/>
    <property type="molecule type" value="Genomic_DNA"/>
</dbReference>
<comment type="caution">
    <text evidence="8">The sequence shown here is derived from an EMBL/GenBank/DDBJ whole genome shotgun (WGS) entry which is preliminary data.</text>
</comment>
<evidence type="ECO:0000256" key="1">
    <source>
        <dbReference type="ARBA" id="ARBA00004229"/>
    </source>
</evidence>
<name>A0A830HE88_9CHLO</name>
<feature type="region of interest" description="Disordered" evidence="6">
    <location>
        <begin position="53"/>
        <end position="132"/>
    </location>
</feature>
<dbReference type="InterPro" id="IPR024438">
    <property type="entry name" value="Staygreen"/>
</dbReference>
<keyword evidence="3" id="KW-0150">Chloroplast</keyword>
<dbReference type="PANTHER" id="PTHR31750">
    <property type="entry name" value="PROTEIN STAY-GREEN 1, CHLOROPLASTIC-RELATED"/>
    <property type="match status" value="1"/>
</dbReference>